<evidence type="ECO:0000256" key="1">
    <source>
        <dbReference type="SAM" id="Phobius"/>
    </source>
</evidence>
<keyword evidence="1" id="KW-0472">Membrane</keyword>
<dbReference type="NCBIfam" id="TIGR02357">
    <property type="entry name" value="ECF_ThiT_YuaJ"/>
    <property type="match status" value="1"/>
</dbReference>
<accession>A0A9X3LFM3</accession>
<dbReference type="RefSeq" id="WP_269926108.1">
    <property type="nucleotide sequence ID" value="NZ_JAMKBJ010000005.1"/>
</dbReference>
<gene>
    <name evidence="2" type="primary">thiT</name>
    <name evidence="2" type="ORF">M9R32_07475</name>
</gene>
<sequence>MNRSKLLLLIEVAIFAGIGLVLDMLSINLWFQGGSISLVMVPIVLMSIRWGLVGGLSTGLIIGILQILAGRAYILYPAQGFLDYFIAFTVVGLAALVRHKVLQARNEQRKGKMITYIVLGAVFGGLFRLITHVIAGVIFFSEAAEGKNVWIYSLVYNGGYMIPSIILTAIVCSIIFVAAPRLIEHRNNV</sequence>
<dbReference type="Pfam" id="PF09515">
    <property type="entry name" value="Thia_YuaJ"/>
    <property type="match status" value="1"/>
</dbReference>
<protein>
    <submittedName>
        <fullName evidence="2">Energy-coupled thiamine transporter ThiT</fullName>
    </submittedName>
</protein>
<feature type="transmembrane region" description="Helical" evidence="1">
    <location>
        <begin position="43"/>
        <end position="69"/>
    </location>
</feature>
<feature type="transmembrane region" description="Helical" evidence="1">
    <location>
        <begin position="113"/>
        <end position="140"/>
    </location>
</feature>
<feature type="transmembrane region" description="Helical" evidence="1">
    <location>
        <begin position="160"/>
        <end position="183"/>
    </location>
</feature>
<keyword evidence="1" id="KW-1133">Transmembrane helix</keyword>
<dbReference type="Proteomes" id="UP001152173">
    <property type="component" value="Unassembled WGS sequence"/>
</dbReference>
<comment type="caution">
    <text evidence="2">The sequence shown here is derived from an EMBL/GenBank/DDBJ whole genome shotgun (WGS) entry which is preliminary data.</text>
</comment>
<keyword evidence="1" id="KW-0812">Transmembrane</keyword>
<evidence type="ECO:0000313" key="3">
    <source>
        <dbReference type="Proteomes" id="UP001152173"/>
    </source>
</evidence>
<proteinExistence type="predicted"/>
<dbReference type="AlphaFoldDB" id="A0A9X3LFM3"/>
<feature type="transmembrane region" description="Helical" evidence="1">
    <location>
        <begin position="81"/>
        <end position="101"/>
    </location>
</feature>
<dbReference type="GO" id="GO:0005886">
    <property type="term" value="C:plasma membrane"/>
    <property type="evidence" value="ECO:0007669"/>
    <property type="project" value="InterPro"/>
</dbReference>
<name>A0A9X3LFM3_9BACL</name>
<evidence type="ECO:0000313" key="2">
    <source>
        <dbReference type="EMBL" id="MCZ8537013.1"/>
    </source>
</evidence>
<dbReference type="EMBL" id="JAMKBJ010000005">
    <property type="protein sequence ID" value="MCZ8537013.1"/>
    <property type="molecule type" value="Genomic_DNA"/>
</dbReference>
<organism evidence="2 3">
    <name type="scientific">Paenisporosarcina quisquiliarum</name>
    <dbReference type="NCBI Taxonomy" id="365346"/>
    <lineage>
        <taxon>Bacteria</taxon>
        <taxon>Bacillati</taxon>
        <taxon>Bacillota</taxon>
        <taxon>Bacilli</taxon>
        <taxon>Bacillales</taxon>
        <taxon>Caryophanaceae</taxon>
        <taxon>Paenisporosarcina</taxon>
    </lineage>
</organism>
<keyword evidence="3" id="KW-1185">Reference proteome</keyword>
<dbReference type="Gene3D" id="1.10.1760.20">
    <property type="match status" value="1"/>
</dbReference>
<dbReference type="GO" id="GO:0015234">
    <property type="term" value="F:thiamine transmembrane transporter activity"/>
    <property type="evidence" value="ECO:0007669"/>
    <property type="project" value="InterPro"/>
</dbReference>
<feature type="transmembrane region" description="Helical" evidence="1">
    <location>
        <begin position="6"/>
        <end position="31"/>
    </location>
</feature>
<reference evidence="2" key="1">
    <citation type="submission" date="2022-05" db="EMBL/GenBank/DDBJ databases">
        <authorList>
            <person name="Colautti A."/>
            <person name="Iacumin L."/>
        </authorList>
    </citation>
    <scope>NUCLEOTIDE SEQUENCE</scope>
    <source>
        <strain evidence="2">SK 55</strain>
    </source>
</reference>
<dbReference type="InterPro" id="IPR012651">
    <property type="entry name" value="Thia_Transptr_ThiT"/>
</dbReference>